<keyword evidence="8" id="KW-1185">Reference proteome</keyword>
<sequence length="588" mass="66292">MMYKKIKIVGITCLLLNFLITSCTDLEEVVLDEELGEEVADPEGVLAAAYDRLGDKTFVDHGGVFALQEYSTDIAMLATRGSDWGDGGKWRSMHEFTWTPDNSIVTGNWNNLTNGITRALTAVESINQTEFSDKELFLAEARGLVAFYTYTTLDLFGQAPYRDPYGGDQTIQILKAEDAIDDLIIEVETILPNLASIGEQNTFNGRFTKEAAYGLLATMYLNRAVFKDRYNSGSTFNFTEASLEAGKTDMDQVIKYTSLIVDSGKFNLESNYFSNFSINNNQSSEMIFAVVQQIEAVRSGDNDFGYVCVARNQRPSPSNRGTNAACTTPEFFATWNNNQDDPRFSRKYQYTDGTWFMNDGSDVSVPAEDIVPNSDNLPWFHFNSGFLYNQQYGPVLDGNGGYIMTSDGRIEVSSLVMEKSATTPMNFTPELDFDNPVQAIFAQDQINRGARIFKFEYDPESGNGRSKVDIPLYRLGGIYAMRAEAYLRNGQTALALDDINMLRTSRTRESLYGNTPGQALTSLNEEQLYNEIGFELYWEMKRRPQMIRFGKFDEAYTAKPQTEPFRRIFPIPQETTDVTEDFTQNTGY</sequence>
<dbReference type="GO" id="GO:0009279">
    <property type="term" value="C:cell outer membrane"/>
    <property type="evidence" value="ECO:0007669"/>
    <property type="project" value="UniProtKB-SubCell"/>
</dbReference>
<dbReference type="InterPro" id="IPR012944">
    <property type="entry name" value="SusD_RagB_dom"/>
</dbReference>
<reference evidence="8" key="1">
    <citation type="submission" date="2016-11" db="EMBL/GenBank/DDBJ databases">
        <authorList>
            <person name="Varghese N."/>
            <person name="Submissions S."/>
        </authorList>
    </citation>
    <scope>NUCLEOTIDE SEQUENCE [LARGE SCALE GENOMIC DNA]</scope>
    <source>
        <strain evidence="8">DSM 24786</strain>
    </source>
</reference>
<evidence type="ECO:0000256" key="1">
    <source>
        <dbReference type="ARBA" id="ARBA00004442"/>
    </source>
</evidence>
<dbReference type="Pfam" id="PF07980">
    <property type="entry name" value="SusD_RagB"/>
    <property type="match status" value="1"/>
</dbReference>
<evidence type="ECO:0000256" key="4">
    <source>
        <dbReference type="ARBA" id="ARBA00023136"/>
    </source>
</evidence>
<name>A0A1K1MWF9_9FLAO</name>
<evidence type="ECO:0000256" key="2">
    <source>
        <dbReference type="ARBA" id="ARBA00006275"/>
    </source>
</evidence>
<dbReference type="InterPro" id="IPR011990">
    <property type="entry name" value="TPR-like_helical_dom_sf"/>
</dbReference>
<evidence type="ECO:0000256" key="3">
    <source>
        <dbReference type="ARBA" id="ARBA00022729"/>
    </source>
</evidence>
<dbReference type="AlphaFoldDB" id="A0A1K1MWF9"/>
<gene>
    <name evidence="7" type="ORF">SAMN05660313_00987</name>
</gene>
<dbReference type="RefSeq" id="WP_072302630.1">
    <property type="nucleotide sequence ID" value="NZ_FPIY01000001.1"/>
</dbReference>
<dbReference type="STRING" id="76595.SAMN05660313_00987"/>
<proteinExistence type="inferred from homology"/>
<keyword evidence="4" id="KW-0472">Membrane</keyword>
<organism evidence="7 8">
    <name type="scientific">Cellulophaga fucicola</name>
    <dbReference type="NCBI Taxonomy" id="76595"/>
    <lineage>
        <taxon>Bacteria</taxon>
        <taxon>Pseudomonadati</taxon>
        <taxon>Bacteroidota</taxon>
        <taxon>Flavobacteriia</taxon>
        <taxon>Flavobacteriales</taxon>
        <taxon>Flavobacteriaceae</taxon>
        <taxon>Cellulophaga</taxon>
    </lineage>
</organism>
<evidence type="ECO:0000256" key="5">
    <source>
        <dbReference type="ARBA" id="ARBA00023237"/>
    </source>
</evidence>
<keyword evidence="3" id="KW-0732">Signal</keyword>
<dbReference type="PROSITE" id="PS51257">
    <property type="entry name" value="PROKAR_LIPOPROTEIN"/>
    <property type="match status" value="1"/>
</dbReference>
<comment type="subcellular location">
    <subcellularLocation>
        <location evidence="1">Cell outer membrane</location>
    </subcellularLocation>
</comment>
<protein>
    <submittedName>
        <fullName evidence="7">Starch-binding associating with outer membrane</fullName>
    </submittedName>
</protein>
<dbReference type="Proteomes" id="UP000183257">
    <property type="component" value="Unassembled WGS sequence"/>
</dbReference>
<keyword evidence="5" id="KW-0998">Cell outer membrane</keyword>
<feature type="domain" description="RagB/SusD" evidence="6">
    <location>
        <begin position="285"/>
        <end position="559"/>
    </location>
</feature>
<evidence type="ECO:0000313" key="8">
    <source>
        <dbReference type="Proteomes" id="UP000183257"/>
    </source>
</evidence>
<evidence type="ECO:0000259" key="6">
    <source>
        <dbReference type="Pfam" id="PF07980"/>
    </source>
</evidence>
<dbReference type="SUPFAM" id="SSF48452">
    <property type="entry name" value="TPR-like"/>
    <property type="match status" value="1"/>
</dbReference>
<accession>A0A1K1MWF9</accession>
<dbReference type="Gene3D" id="1.25.40.390">
    <property type="match status" value="1"/>
</dbReference>
<dbReference type="EMBL" id="FPIY01000001">
    <property type="protein sequence ID" value="SFW27443.1"/>
    <property type="molecule type" value="Genomic_DNA"/>
</dbReference>
<dbReference type="OrthoDB" id="5694214at2"/>
<evidence type="ECO:0000313" key="7">
    <source>
        <dbReference type="EMBL" id="SFW27443.1"/>
    </source>
</evidence>
<comment type="similarity">
    <text evidence="2">Belongs to the SusD family.</text>
</comment>